<sequence>MATVKATTRPSRPTIDTVMDNMPPYTGVIEKGGLTNDSRPTVSGRGDAGSIIHVLVDGREVGTVVVKANGTWSFALPQSLSDGEYRLTARASNDVGWSVPSASYGIVVDATPPSRPTIEAATEGTQPTLSGRAEAYSTVTVYDGAKVLGTTTTGIDGAWTFKLPSGLSNGTHSLTVTAMDPAGNTSVVSAGFDVTIGPVAPPTPPTPTTQAILDEMGRDSGSFNFDRLTNNGTAGRLLSGHVTAALASGEKVQVSTDDGKTWVDAVMKLDGKWVAVDSNAHTGSWTVKTRVANDDGATGPQKAYDVTLDMTAPGVPSSAVRSGNVIDVSLSGTGIVAGDAVNVMIGDHRIAYTLTAADVVAGRVKVTIPAGISATMDEHASYGVALVDISGNVSDYLVTRYVEVAGSGGESSAGIDYKVVDFNDQKVRDFNGSAPINFGIFTAELAKPVSVNGRVVEQGIRTGGGGGLGLGAKIVPETGATGLLINLTSMPKFHLNNGARAHALTVDLGVSVGLTYDRMTAYFYDDAGKLVHRQDLLVDGKTANGEIHTHQVVLPDDLLFSSFGIGWWANNGALTGVDAIWVDNIGFAGGDFSTISPAVMVDFNDQKVRDFNGSAPINFGIFTAELAKPVSVNGRVVEQGIRTGGGGGFGLGTKQIVPETGGTGLLINLTSMPKFHLNNGARAHALTVDLGASVGATYERMTAYFYDDAGKLIHRQDLLTNGKTANGEIHAYQVVLPDDLLFSSFGIGWWANNGALSGVDAIWVDNIGFSGGSFAKSDWEKIVEVVPPADIQHVIDTSDAAYYGSSHGTEFQLDHVSYFSGAYTGIHGGAGIDTLKLTGANELLDLSKLIHVGGSSKLSSIEIIDITGTGDNVLKLSMRDVLELGHENLFRTDGHTQMMVKGNAGDRVELLGMSGLDGGHWANQGMVAVNGLAYVVYENTTLNVELLVQSAVSTQLV</sequence>
<comment type="caution">
    <text evidence="2">The sequence shown here is derived from an EMBL/GenBank/DDBJ whole genome shotgun (WGS) entry which is preliminary data.</text>
</comment>
<name>A0A4Q2AS03_9BURK</name>
<dbReference type="Gene3D" id="2.60.40.10">
    <property type="entry name" value="Immunoglobulins"/>
    <property type="match status" value="3"/>
</dbReference>
<evidence type="ECO:0000259" key="1">
    <source>
        <dbReference type="Pfam" id="PF19077"/>
    </source>
</evidence>
<protein>
    <submittedName>
        <fullName evidence="2">Ig-like domain repeat protein</fullName>
    </submittedName>
</protein>
<organism evidence="2 3">
    <name type="scientific">Burkholderia stabilis</name>
    <dbReference type="NCBI Taxonomy" id="95485"/>
    <lineage>
        <taxon>Bacteria</taxon>
        <taxon>Pseudomonadati</taxon>
        <taxon>Pseudomonadota</taxon>
        <taxon>Betaproteobacteria</taxon>
        <taxon>Burkholderiales</taxon>
        <taxon>Burkholderiaceae</taxon>
        <taxon>Burkholderia</taxon>
        <taxon>Burkholderia cepacia complex</taxon>
    </lineage>
</organism>
<dbReference type="NCBIfam" id="NF033510">
    <property type="entry name" value="Ca_tandemer"/>
    <property type="match status" value="2"/>
</dbReference>
<gene>
    <name evidence="2" type="ORF">D1006_07375</name>
</gene>
<dbReference type="InterPro" id="IPR013783">
    <property type="entry name" value="Ig-like_fold"/>
</dbReference>
<feature type="domain" description="Bacterial Ig-like" evidence="1">
    <location>
        <begin position="26"/>
        <end position="109"/>
    </location>
</feature>
<feature type="domain" description="Bacterial Ig-like" evidence="1">
    <location>
        <begin position="121"/>
        <end position="196"/>
    </location>
</feature>
<dbReference type="InterPro" id="IPR044016">
    <property type="entry name" value="Big_13"/>
</dbReference>
<dbReference type="AlphaFoldDB" id="A0A4Q2AS03"/>
<reference evidence="2 3" key="1">
    <citation type="submission" date="2018-08" db="EMBL/GenBank/DDBJ databases">
        <title>Mountain-cultivated ginseng endophyte, Burkholderia stabilis and its activity against ginseng root rot disease.</title>
        <authorList>
            <person name="Tapan Kumar M."/>
            <person name="Bae H."/>
            <person name="Shanmugam G."/>
            <person name="Jeon J."/>
        </authorList>
    </citation>
    <scope>NUCLEOTIDE SEQUENCE [LARGE SCALE GENOMIC DNA]</scope>
    <source>
        <strain evidence="2 3">EB159</strain>
    </source>
</reference>
<accession>A0A4Q2AS03</accession>
<dbReference type="Pfam" id="PF19077">
    <property type="entry name" value="Big_13"/>
    <property type="match status" value="2"/>
</dbReference>
<dbReference type="Proteomes" id="UP000289650">
    <property type="component" value="Unassembled WGS sequence"/>
</dbReference>
<dbReference type="OrthoDB" id="9031937at2"/>
<evidence type="ECO:0000313" key="2">
    <source>
        <dbReference type="EMBL" id="RXV72197.1"/>
    </source>
</evidence>
<dbReference type="EMBL" id="QWEX01000001">
    <property type="protein sequence ID" value="RXV72197.1"/>
    <property type="molecule type" value="Genomic_DNA"/>
</dbReference>
<proteinExistence type="predicted"/>
<evidence type="ECO:0000313" key="3">
    <source>
        <dbReference type="Proteomes" id="UP000289650"/>
    </source>
</evidence>